<dbReference type="SUPFAM" id="SSF53383">
    <property type="entry name" value="PLP-dependent transferases"/>
    <property type="match status" value="1"/>
</dbReference>
<evidence type="ECO:0000256" key="3">
    <source>
        <dbReference type="ARBA" id="ARBA00005063"/>
    </source>
</evidence>
<dbReference type="GO" id="GO:0045303">
    <property type="term" value="F:diaminobutyrate-2-oxoglutarate transaminase activity"/>
    <property type="evidence" value="ECO:0007669"/>
    <property type="project" value="UniProtKB-EC"/>
</dbReference>
<keyword evidence="5 11" id="KW-0808">Transferase</keyword>
<dbReference type="InterPro" id="IPR049704">
    <property type="entry name" value="Aminotrans_3_PPA_site"/>
</dbReference>
<dbReference type="PANTHER" id="PTHR42684:SF17">
    <property type="entry name" value="ADENOSYLMETHIONINE-8-AMINO-7-OXONONANOATE AMINOTRANSFERASE"/>
    <property type="match status" value="1"/>
</dbReference>
<reference evidence="13 14" key="2">
    <citation type="submission" date="2017-08" db="EMBL/GenBank/DDBJ databases">
        <authorList>
            <person name="de Groot N.N."/>
        </authorList>
    </citation>
    <scope>NUCLEOTIDE SEQUENCE [LARGE SCALE GENOMIC DNA]</scope>
    <source>
        <strain evidence="13">Orrdi1</strain>
    </source>
</reference>
<comment type="function">
    <text evidence="11">Catalyzes the transfer of the alpha-amino group from S-adenosyl-L-methionine (SAM) to 7-keto-8-aminopelargonic acid (KAPA) to form 7,8-diaminopelargonic acid (DAPA). It is the only aminotransferase known to utilize SAM as an amino donor.</text>
</comment>
<keyword evidence="7 11" id="KW-0093">Biotin biosynthesis</keyword>
<dbReference type="AlphaFoldDB" id="A0A1C3K174"/>
<feature type="binding site" evidence="11">
    <location>
        <begin position="304"/>
        <end position="305"/>
    </location>
    <ligand>
        <name>pyridoxal 5'-phosphate</name>
        <dbReference type="ChEBI" id="CHEBI:597326"/>
    </ligand>
</feature>
<dbReference type="InterPro" id="IPR015421">
    <property type="entry name" value="PyrdxlP-dep_Trfase_major"/>
</dbReference>
<dbReference type="RefSeq" id="WP_067752617.1">
    <property type="nucleotide sequence ID" value="NZ_LT907988.1"/>
</dbReference>
<feature type="binding site" evidence="11">
    <location>
        <position position="387"/>
    </location>
    <ligand>
        <name>substrate</name>
    </ligand>
</feature>
<evidence type="ECO:0000256" key="11">
    <source>
        <dbReference type="HAMAP-Rule" id="MF_00834"/>
    </source>
</evidence>
<keyword evidence="14" id="KW-1185">Reference proteome</keyword>
<dbReference type="GO" id="GO:0030170">
    <property type="term" value="F:pyridoxal phosphate binding"/>
    <property type="evidence" value="ECO:0007669"/>
    <property type="project" value="UniProtKB-UniRule"/>
</dbReference>
<dbReference type="GO" id="GO:0004015">
    <property type="term" value="F:adenosylmethionine-8-amino-7-oxononanoate transaminase activity"/>
    <property type="evidence" value="ECO:0007669"/>
    <property type="project" value="UniProtKB-UniRule"/>
</dbReference>
<dbReference type="NCBIfam" id="NF004624">
    <property type="entry name" value="PRK05964.1"/>
    <property type="match status" value="1"/>
</dbReference>
<accession>A0A1C3K174</accession>
<evidence type="ECO:0000313" key="12">
    <source>
        <dbReference type="EMBL" id="SBT25155.1"/>
    </source>
</evidence>
<dbReference type="InterPro" id="IPR015422">
    <property type="entry name" value="PyrdxlP-dep_Trfase_small"/>
</dbReference>
<dbReference type="PANTHER" id="PTHR42684">
    <property type="entry name" value="ADENOSYLMETHIONINE-8-AMINO-7-OXONONANOATE AMINOTRANSFERASE"/>
    <property type="match status" value="1"/>
</dbReference>
<dbReference type="GO" id="GO:0009102">
    <property type="term" value="P:biotin biosynthetic process"/>
    <property type="evidence" value="ECO:0007669"/>
    <property type="project" value="UniProtKB-UniRule"/>
</dbReference>
<dbReference type="EMBL" id="LT907988">
    <property type="protein sequence ID" value="SOE47451.1"/>
    <property type="molecule type" value="Genomic_DNA"/>
</dbReference>
<evidence type="ECO:0000256" key="1">
    <source>
        <dbReference type="ARBA" id="ARBA00001933"/>
    </source>
</evidence>
<evidence type="ECO:0000256" key="8">
    <source>
        <dbReference type="ARBA" id="ARBA00022898"/>
    </source>
</evidence>
<keyword evidence="6 11" id="KW-0949">S-adenosyl-L-methionine</keyword>
<dbReference type="InterPro" id="IPR005815">
    <property type="entry name" value="BioA"/>
</dbReference>
<dbReference type="GO" id="GO:0005737">
    <property type="term" value="C:cytoplasm"/>
    <property type="evidence" value="ECO:0007669"/>
    <property type="project" value="UniProtKB-SubCell"/>
</dbReference>
<dbReference type="PIRSF" id="PIRSF000521">
    <property type="entry name" value="Transaminase_4ab_Lys_Orn"/>
    <property type="match status" value="1"/>
</dbReference>
<feature type="binding site" evidence="11">
    <location>
        <position position="240"/>
    </location>
    <ligand>
        <name>pyridoxal 5'-phosphate</name>
        <dbReference type="ChEBI" id="CHEBI:597326"/>
    </ligand>
</feature>
<evidence type="ECO:0000313" key="14">
    <source>
        <dbReference type="Proteomes" id="UP000078558"/>
    </source>
</evidence>
<comment type="subunit">
    <text evidence="11">Homodimer.</text>
</comment>
<dbReference type="Gene3D" id="3.90.1150.10">
    <property type="entry name" value="Aspartate Aminotransferase, domain 1"/>
    <property type="match status" value="1"/>
</dbReference>
<dbReference type="InterPro" id="IPR015424">
    <property type="entry name" value="PyrdxlP-dep_Trfase"/>
</dbReference>
<dbReference type="PROSITE" id="PS00600">
    <property type="entry name" value="AA_TRANSFER_CLASS_3"/>
    <property type="match status" value="1"/>
</dbReference>
<sequence>MTDLPRHFRAAESALWPPYSSLTTTETPVVVATRDCRLQLADGRELIDGIASWWTACHGYNAPAIAQAVRAQLDDMPHVMMGGLAHPQALRLAERLRALLGGEFARAFFCESGSVSVEVALKMAVQYWLNQGERGRTRFLAFRDGYHGDTFGTMGLCDPDAGMHRRWQGILPQALVAELPRDEASAQALDALLAERGAEIAAIVVEPLVQGAGGMRFHSPETLRRLRALADRHGLLLVFDEIFTGFGRTGEMFAFQHAGVAPDIITLSKALTGGTLPLAATVANRKVEAAFLDDDPARALMHGPTFMGNALACAAANASLDLFEQAPRLAQARRLQSRMEAGLAACRDLPWVADVRCLGAIGVVELTEIRDLKALRARFVEHGVWLRPFGRVVYLTPALVMDDASLARLMAVVRDVLGSGAP</sequence>
<comment type="catalytic activity">
    <reaction evidence="10">
        <text>L-2,4-diaminobutanoate + 2-oxoglutarate = L-aspartate 4-semialdehyde + L-glutamate</text>
        <dbReference type="Rhea" id="RHEA:11160"/>
        <dbReference type="ChEBI" id="CHEBI:16810"/>
        <dbReference type="ChEBI" id="CHEBI:29985"/>
        <dbReference type="ChEBI" id="CHEBI:58761"/>
        <dbReference type="ChEBI" id="CHEBI:537519"/>
        <dbReference type="EC" id="2.6.1.76"/>
    </reaction>
</comment>
<proteinExistence type="inferred from homology"/>
<evidence type="ECO:0000256" key="7">
    <source>
        <dbReference type="ARBA" id="ARBA00022756"/>
    </source>
</evidence>
<dbReference type="EC" id="2.6.1.62" evidence="11"/>
<organism evidence="12 14">
    <name type="scientific">Orrella dioscoreae</name>
    <dbReference type="NCBI Taxonomy" id="1851544"/>
    <lineage>
        <taxon>Bacteria</taxon>
        <taxon>Pseudomonadati</taxon>
        <taxon>Pseudomonadota</taxon>
        <taxon>Betaproteobacteria</taxon>
        <taxon>Burkholderiales</taxon>
        <taxon>Alcaligenaceae</taxon>
        <taxon>Orrella</taxon>
    </lineage>
</organism>
<dbReference type="STRING" id="1851544.ODI_00254"/>
<name>A0A1C3K174_9BURK</name>
<keyword evidence="4 11" id="KW-0032">Aminotransferase</keyword>
<feature type="binding site" evidence="11">
    <location>
        <position position="269"/>
    </location>
    <ligand>
        <name>substrate</name>
    </ligand>
</feature>
<dbReference type="FunFam" id="3.40.640.10:FF:000004">
    <property type="entry name" value="Acetylornithine aminotransferase"/>
    <property type="match status" value="1"/>
</dbReference>
<reference evidence="12 14" key="1">
    <citation type="submission" date="2016-06" db="EMBL/GenBank/DDBJ databases">
        <authorList>
            <person name="Kjaerup R.B."/>
            <person name="Dalgaard T.S."/>
            <person name="Juul-Madsen H.R."/>
        </authorList>
    </citation>
    <scope>NUCLEOTIDE SEQUENCE [LARGE SCALE GENOMIC DNA]</scope>
    <source>
        <strain evidence="12">Orrdi1</strain>
    </source>
</reference>
<comment type="pathway">
    <text evidence="3 11">Cofactor biosynthesis; biotin biosynthesis; 7,8-diaminononanoate from 8-amino-7-oxononanoate (SAM route): step 1/1.</text>
</comment>
<dbReference type="HAMAP" id="MF_00834">
    <property type="entry name" value="BioA"/>
    <property type="match status" value="1"/>
</dbReference>
<dbReference type="UniPathway" id="UPA00078">
    <property type="reaction ID" value="UER00160"/>
</dbReference>
<dbReference type="NCBIfam" id="TIGR00508">
    <property type="entry name" value="bioA"/>
    <property type="match status" value="1"/>
</dbReference>
<dbReference type="InterPro" id="IPR005814">
    <property type="entry name" value="Aminotrans_3"/>
</dbReference>
<evidence type="ECO:0000256" key="9">
    <source>
        <dbReference type="ARBA" id="ARBA00048449"/>
    </source>
</evidence>
<dbReference type="CDD" id="cd00610">
    <property type="entry name" value="OAT_like"/>
    <property type="match status" value="1"/>
</dbReference>
<dbReference type="EMBL" id="FLRC01000015">
    <property type="protein sequence ID" value="SBT25155.1"/>
    <property type="molecule type" value="Genomic_DNA"/>
</dbReference>
<evidence type="ECO:0000313" key="13">
    <source>
        <dbReference type="EMBL" id="SOE47451.1"/>
    </source>
</evidence>
<dbReference type="OrthoDB" id="3398487at2"/>
<feature type="binding site" evidence="11">
    <location>
        <position position="53"/>
    </location>
    <ligand>
        <name>substrate</name>
    </ligand>
</feature>
<comment type="pathway">
    <text evidence="2">Amine and polyamine biosynthesis; ectoine biosynthesis; L-ectoine from L-aspartate 4-semialdehyde: step 1/3.</text>
</comment>
<dbReference type="Pfam" id="PF00202">
    <property type="entry name" value="Aminotran_3"/>
    <property type="match status" value="1"/>
</dbReference>
<feature type="binding site" evidence="11">
    <location>
        <position position="146"/>
    </location>
    <ligand>
        <name>substrate</name>
    </ligand>
</feature>
<protein>
    <recommendedName>
        <fullName evidence="11">Adenosylmethionine-8-amino-7-oxononanoate aminotransferase</fullName>
        <ecNumber evidence="11">2.6.1.62</ecNumber>
    </recommendedName>
    <alternativeName>
        <fullName evidence="11">7,8-diamino-pelargonic acid aminotransferase</fullName>
        <shortName evidence="11">DAPA AT</shortName>
        <shortName evidence="11">DAPA aminotransferase</shortName>
    </alternativeName>
    <alternativeName>
        <fullName evidence="11">7,8-diaminononanoate synthase</fullName>
        <shortName evidence="11">DANS</shortName>
    </alternativeName>
    <alternativeName>
        <fullName evidence="11">Diaminopelargonic acid synthase</fullName>
    </alternativeName>
</protein>
<dbReference type="Proteomes" id="UP000078558">
    <property type="component" value="Chromosome I"/>
</dbReference>
<dbReference type="Gene3D" id="3.40.640.10">
    <property type="entry name" value="Type I PLP-dependent aspartate aminotransferase-like (Major domain)"/>
    <property type="match status" value="1"/>
</dbReference>
<evidence type="ECO:0000256" key="6">
    <source>
        <dbReference type="ARBA" id="ARBA00022691"/>
    </source>
</evidence>
<keyword evidence="8 11" id="KW-0663">Pyridoxal phosphate</keyword>
<comment type="cofactor">
    <cofactor evidence="1 11">
        <name>pyridoxal 5'-phosphate</name>
        <dbReference type="ChEBI" id="CHEBI:597326"/>
    </cofactor>
</comment>
<evidence type="ECO:0000256" key="2">
    <source>
        <dbReference type="ARBA" id="ARBA00004946"/>
    </source>
</evidence>
<evidence type="ECO:0000256" key="5">
    <source>
        <dbReference type="ARBA" id="ARBA00022679"/>
    </source>
</evidence>
<comment type="subcellular location">
    <subcellularLocation>
        <location evidence="11">Cytoplasm</location>
    </subcellularLocation>
</comment>
<comment type="similarity">
    <text evidence="11">Belongs to the class-III pyridoxal-phosphate-dependent aminotransferase family. BioA subfamily.</text>
</comment>
<comment type="catalytic activity">
    <reaction evidence="9 11">
        <text>(8S)-8-amino-7-oxononanoate + S-adenosyl-L-methionine = S-adenosyl-4-methylsulfanyl-2-oxobutanoate + (7R,8S)-7,8-diammoniononanoate</text>
        <dbReference type="Rhea" id="RHEA:16861"/>
        <dbReference type="ChEBI" id="CHEBI:16490"/>
        <dbReference type="ChEBI" id="CHEBI:59789"/>
        <dbReference type="ChEBI" id="CHEBI:149468"/>
        <dbReference type="ChEBI" id="CHEBI:149469"/>
        <dbReference type="EC" id="2.6.1.62"/>
    </reaction>
</comment>
<feature type="binding site" evidence="11">
    <location>
        <begin position="113"/>
        <end position="114"/>
    </location>
    <ligand>
        <name>pyridoxal 5'-phosphate</name>
        <dbReference type="ChEBI" id="CHEBI:597326"/>
    </ligand>
</feature>
<dbReference type="KEGG" id="odi:ODI_R0847"/>
<feature type="site" description="Participates in the substrate recognition with KAPA and in a stacking interaction with the adenine ring of SAM" evidence="11">
    <location>
        <position position="19"/>
    </location>
</feature>
<feature type="modified residue" description="N6-(pyridoxal phosphate)lysine" evidence="11">
    <location>
        <position position="269"/>
    </location>
</feature>
<gene>
    <name evidence="11" type="primary">bioA</name>
    <name evidence="12" type="ORF">ODI_00254</name>
    <name evidence="13" type="ORF">ODI_R0847</name>
</gene>
<evidence type="ECO:0000256" key="10">
    <source>
        <dbReference type="ARBA" id="ARBA00049111"/>
    </source>
</evidence>
<feature type="binding site" evidence="11">
    <location>
        <position position="303"/>
    </location>
    <ligand>
        <name>substrate</name>
    </ligand>
</feature>
<evidence type="ECO:0000256" key="4">
    <source>
        <dbReference type="ARBA" id="ARBA00022576"/>
    </source>
</evidence>
<keyword evidence="11" id="KW-0963">Cytoplasm</keyword>